<proteinExistence type="predicted"/>
<dbReference type="Pfam" id="PF10825">
    <property type="entry name" value="DUF2752"/>
    <property type="match status" value="1"/>
</dbReference>
<accession>A0A4R1QYL9</accession>
<organism evidence="2 3">
    <name type="scientific">Kineothrix alysoides</name>
    <dbReference type="NCBI Taxonomy" id="1469948"/>
    <lineage>
        <taxon>Bacteria</taxon>
        <taxon>Bacillati</taxon>
        <taxon>Bacillota</taxon>
        <taxon>Clostridia</taxon>
        <taxon>Lachnospirales</taxon>
        <taxon>Lachnospiraceae</taxon>
        <taxon>Kineothrix</taxon>
    </lineage>
</organism>
<evidence type="ECO:0000313" key="3">
    <source>
        <dbReference type="Proteomes" id="UP000295718"/>
    </source>
</evidence>
<gene>
    <name evidence="2" type="ORF">EDD76_107165</name>
</gene>
<name>A0A4R1QYL9_9FIRM</name>
<keyword evidence="1" id="KW-1133">Transmembrane helix</keyword>
<feature type="transmembrane region" description="Helical" evidence="1">
    <location>
        <begin position="77"/>
        <end position="95"/>
    </location>
</feature>
<dbReference type="OrthoDB" id="9815897at2"/>
<protein>
    <submittedName>
        <fullName evidence="2">Uncharacterized protein DUF2752</fullName>
    </submittedName>
</protein>
<sequence length="156" mass="17931">MKRRIKEISKRIGEDLWNAKEALLAFTAYYIIVHAIYHAFCPLVILTGLPCAGCGMTRAVFFILTGQFVRSWNLNPMALPVILFIGYCAVYRYILGKRIKGWKRGLIILGIAMLAVYVYRMCTVFPERPPYVYTGGSFLERYVPGYREILHRLLGI</sequence>
<dbReference type="InterPro" id="IPR021215">
    <property type="entry name" value="DUF2752"/>
</dbReference>
<dbReference type="EMBL" id="SLUO01000007">
    <property type="protein sequence ID" value="TCL58050.1"/>
    <property type="molecule type" value="Genomic_DNA"/>
</dbReference>
<dbReference type="Proteomes" id="UP000295718">
    <property type="component" value="Unassembled WGS sequence"/>
</dbReference>
<evidence type="ECO:0000313" key="2">
    <source>
        <dbReference type="EMBL" id="TCL58050.1"/>
    </source>
</evidence>
<keyword evidence="1" id="KW-0812">Transmembrane</keyword>
<keyword evidence="3" id="KW-1185">Reference proteome</keyword>
<dbReference type="STRING" id="1469948.GCA_000732725_02286"/>
<feature type="transmembrane region" description="Helical" evidence="1">
    <location>
        <begin position="43"/>
        <end position="65"/>
    </location>
</feature>
<comment type="caution">
    <text evidence="2">The sequence shown here is derived from an EMBL/GenBank/DDBJ whole genome shotgun (WGS) entry which is preliminary data.</text>
</comment>
<dbReference type="RefSeq" id="WP_051869489.1">
    <property type="nucleotide sequence ID" value="NZ_JPNB01000002.1"/>
</dbReference>
<keyword evidence="1" id="KW-0472">Membrane</keyword>
<dbReference type="AlphaFoldDB" id="A0A4R1QYL9"/>
<evidence type="ECO:0000256" key="1">
    <source>
        <dbReference type="SAM" id="Phobius"/>
    </source>
</evidence>
<reference evidence="2 3" key="1">
    <citation type="submission" date="2019-03" db="EMBL/GenBank/DDBJ databases">
        <title>Genomic Encyclopedia of Type Strains, Phase IV (KMG-IV): sequencing the most valuable type-strain genomes for metagenomic binning, comparative biology and taxonomic classification.</title>
        <authorList>
            <person name="Goeker M."/>
        </authorList>
    </citation>
    <scope>NUCLEOTIDE SEQUENCE [LARGE SCALE GENOMIC DNA]</scope>
    <source>
        <strain evidence="2 3">DSM 100556</strain>
    </source>
</reference>
<feature type="transmembrane region" description="Helical" evidence="1">
    <location>
        <begin position="101"/>
        <end position="119"/>
    </location>
</feature>